<dbReference type="InterPro" id="IPR013730">
    <property type="entry name" value="Fyv7/TAP26"/>
</dbReference>
<dbReference type="GeneID" id="19317948"/>
<dbReference type="RefSeq" id="XP_007879555.1">
    <property type="nucleotide sequence ID" value="XM_007881364.1"/>
</dbReference>
<dbReference type="Pfam" id="PF08524">
    <property type="entry name" value="rRNA_processing"/>
    <property type="match status" value="1"/>
</dbReference>
<protein>
    <recommendedName>
        <fullName evidence="2">rRNA-processing protein FYV7</fullName>
    </recommendedName>
</protein>
<feature type="region of interest" description="Disordered" evidence="3">
    <location>
        <begin position="1"/>
        <end position="42"/>
    </location>
</feature>
<feature type="compositionally biased region" description="Basic and acidic residues" evidence="3">
    <location>
        <begin position="154"/>
        <end position="169"/>
    </location>
</feature>
<evidence type="ECO:0000313" key="5">
    <source>
        <dbReference type="Proteomes" id="UP000053664"/>
    </source>
</evidence>
<reference evidence="4 5" key="1">
    <citation type="journal article" date="2013" name="Plant Cell">
        <title>The transition from a phytopathogenic smut ancestor to an anamorphic biocontrol agent deciphered by comparative whole-genome analysis.</title>
        <authorList>
            <person name="Lefebvre F."/>
            <person name="Joly D.L."/>
            <person name="Labbe C."/>
            <person name="Teichmann B."/>
            <person name="Linning R."/>
            <person name="Belzile F."/>
            <person name="Bakkeren G."/>
            <person name="Belanger R.R."/>
        </authorList>
    </citation>
    <scope>NUCLEOTIDE SEQUENCE [LARGE SCALE GENOMIC DNA]</scope>
    <source>
        <strain evidence="4 5">PF-1</strain>
    </source>
</reference>
<dbReference type="Proteomes" id="UP000053664">
    <property type="component" value="Unassembled WGS sequence"/>
</dbReference>
<gene>
    <name evidence="4" type="ORF">PFL1_03841</name>
</gene>
<dbReference type="HOGENOM" id="CLU_1240610_0_0_1"/>
<dbReference type="EMBL" id="KE361634">
    <property type="protein sequence ID" value="EPQ28537.1"/>
    <property type="molecule type" value="Genomic_DNA"/>
</dbReference>
<feature type="compositionally biased region" description="Low complexity" evidence="3">
    <location>
        <begin position="143"/>
        <end position="152"/>
    </location>
</feature>
<evidence type="ECO:0000313" key="4">
    <source>
        <dbReference type="EMBL" id="EPQ28537.1"/>
    </source>
</evidence>
<dbReference type="eggNOG" id="ENOG502SBYU">
    <property type="taxonomic scope" value="Eukaryota"/>
</dbReference>
<comment type="similarity">
    <text evidence="1">Belongs to the FYV7 family.</text>
</comment>
<evidence type="ECO:0000256" key="3">
    <source>
        <dbReference type="SAM" id="MobiDB-lite"/>
    </source>
</evidence>
<dbReference type="PANTHER" id="PTHR41805:SF1">
    <property type="entry name" value="RRNA-PROCESSING PROTEIN FYV7"/>
    <property type="match status" value="1"/>
</dbReference>
<dbReference type="AlphaFoldDB" id="A0A061H6P4"/>
<feature type="compositionally biased region" description="Polar residues" evidence="3">
    <location>
        <begin position="1"/>
        <end position="11"/>
    </location>
</feature>
<feature type="compositionally biased region" description="Acidic residues" evidence="3">
    <location>
        <begin position="88"/>
        <end position="100"/>
    </location>
</feature>
<feature type="region of interest" description="Disordered" evidence="3">
    <location>
        <begin position="67"/>
        <end position="250"/>
    </location>
</feature>
<feature type="compositionally biased region" description="Basic and acidic residues" evidence="3">
    <location>
        <begin position="192"/>
        <end position="231"/>
    </location>
</feature>
<dbReference type="PANTHER" id="PTHR41805">
    <property type="entry name" value="EXPRESSED PROTEIN"/>
    <property type="match status" value="1"/>
</dbReference>
<sequence>MPSQKALQTKRSLVKHRTNAAPGSRPKKAGGFKVGPTNLPDGAYLGKAKKLKAELIHKAKVKKAYYKQLEREGGAPQRPDHRGRGDDGGADDDGGNDDPDAVFVPGGRFAPDDDEIDFLAEAEKRARSRAGPPPPQTSDDDGPSTAASASRSAPRRDGKEASTARPDQRQRKHKPLPHPVAKPKQPAPVEDASSKKPVDTRTKEEKLADRARNKELWNKKSASREGQKRGQPDLSARMEVMLNKIKRGQQ</sequence>
<proteinExistence type="inferred from homology"/>
<evidence type="ECO:0000256" key="2">
    <source>
        <dbReference type="ARBA" id="ARBA00018780"/>
    </source>
</evidence>
<dbReference type="OrthoDB" id="2135053at2759"/>
<feature type="compositionally biased region" description="Basic and acidic residues" evidence="3">
    <location>
        <begin position="68"/>
        <end position="87"/>
    </location>
</feature>
<organism evidence="4 5">
    <name type="scientific">Pseudozyma flocculosa PF-1</name>
    <dbReference type="NCBI Taxonomy" id="1277687"/>
    <lineage>
        <taxon>Eukaryota</taxon>
        <taxon>Fungi</taxon>
        <taxon>Dikarya</taxon>
        <taxon>Basidiomycota</taxon>
        <taxon>Ustilaginomycotina</taxon>
        <taxon>Ustilaginomycetes</taxon>
        <taxon>Ustilaginales</taxon>
        <taxon>Ustilaginaceae</taxon>
        <taxon>Pseudozyma</taxon>
    </lineage>
</organism>
<accession>A0A061H6P4</accession>
<name>A0A061H6P4_9BASI</name>
<evidence type="ECO:0000256" key="1">
    <source>
        <dbReference type="ARBA" id="ARBA00006800"/>
    </source>
</evidence>
<dbReference type="KEGG" id="pfp:PFL1_03841"/>